<dbReference type="Gene3D" id="2.130.10.10">
    <property type="entry name" value="YVTN repeat-like/Quinoprotein amine dehydrogenase"/>
    <property type="match status" value="1"/>
</dbReference>
<dbReference type="RefSeq" id="WP_133909059.1">
    <property type="nucleotide sequence ID" value="NZ_SOCP01000029.1"/>
</dbReference>
<reference evidence="3 4" key="1">
    <citation type="submission" date="2019-03" db="EMBL/GenBank/DDBJ databases">
        <title>Genomic Encyclopedia of Archaeal and Bacterial Type Strains, Phase II (KMG-II): from individual species to whole genera.</title>
        <authorList>
            <person name="Goeker M."/>
        </authorList>
    </citation>
    <scope>NUCLEOTIDE SEQUENCE [LARGE SCALE GENOMIC DNA]</scope>
    <source>
        <strain evidence="3 4">DSM 45499</strain>
    </source>
</reference>
<keyword evidence="2" id="KW-0472">Membrane</keyword>
<evidence type="ECO:0000313" key="3">
    <source>
        <dbReference type="EMBL" id="TDV37604.1"/>
    </source>
</evidence>
<dbReference type="InterPro" id="IPR015943">
    <property type="entry name" value="WD40/YVTN_repeat-like_dom_sf"/>
</dbReference>
<feature type="transmembrane region" description="Helical" evidence="2">
    <location>
        <begin position="29"/>
        <end position="47"/>
    </location>
</feature>
<dbReference type="AlphaFoldDB" id="A0A4R7UUA1"/>
<dbReference type="SUPFAM" id="SSF50998">
    <property type="entry name" value="Quinoprotein alcohol dehydrogenase-like"/>
    <property type="match status" value="1"/>
</dbReference>
<sequence>MIGDEDVLDGTDEPVERWERTKFHRKRDVLVAAVIAVAALVGGLLLWQSSDIEATTSQTYGGTATTPPRPTVFPPSLGEVWRATSPATPEPVAAGPVVVTGNGGEVAGRDPLSGKVRWRYTRDLPLCTVAGAWQMAVAVYAKKDNLLRPDDPRKAGGCSEVTALWPDTGRRGRPPADGEEQDKPDQGQRDSDAELGTRLLFDGSYLTTTGTRLLTTWRSDLVQTMEYGKIPAIVNPDKQPRTGCTYGTISVVTGKIAVIEHCPLDSGDRLTVYKATGEDNDAEEPVVVASVAVSKGAQVVAMSEQCRLDPEKPDDVQQCTAIALPDPNRLVVMDEKGKLVKTYPLSIGAGDLRTEPADHTVAVSRVTGAVYWFTGSKTIALSLEDMRPLWTVDRALGPGTAFAGKILVPVTGAIAVLDPATGEQVASTPVDRDGYRGLVTMSKLGPVVLEQRGNTLVALR</sequence>
<evidence type="ECO:0000256" key="1">
    <source>
        <dbReference type="SAM" id="MobiDB-lite"/>
    </source>
</evidence>
<keyword evidence="2" id="KW-1133">Transmembrane helix</keyword>
<feature type="compositionally biased region" description="Basic and acidic residues" evidence="1">
    <location>
        <begin position="168"/>
        <end position="192"/>
    </location>
</feature>
<accession>A0A4R7UUA1</accession>
<keyword evidence="2" id="KW-0812">Transmembrane</keyword>
<gene>
    <name evidence="3" type="ORF">CLV71_12967</name>
</gene>
<protein>
    <submittedName>
        <fullName evidence="3">Uncharacterized protein</fullName>
    </submittedName>
</protein>
<keyword evidence="4" id="KW-1185">Reference proteome</keyword>
<dbReference type="Proteomes" id="UP000294927">
    <property type="component" value="Unassembled WGS sequence"/>
</dbReference>
<evidence type="ECO:0000256" key="2">
    <source>
        <dbReference type="SAM" id="Phobius"/>
    </source>
</evidence>
<organism evidence="3 4">
    <name type="scientific">Actinophytocola oryzae</name>
    <dbReference type="NCBI Taxonomy" id="502181"/>
    <lineage>
        <taxon>Bacteria</taxon>
        <taxon>Bacillati</taxon>
        <taxon>Actinomycetota</taxon>
        <taxon>Actinomycetes</taxon>
        <taxon>Pseudonocardiales</taxon>
        <taxon>Pseudonocardiaceae</taxon>
    </lineage>
</organism>
<dbReference type="OrthoDB" id="5182370at2"/>
<feature type="region of interest" description="Disordered" evidence="1">
    <location>
        <begin position="148"/>
        <end position="194"/>
    </location>
</feature>
<dbReference type="InterPro" id="IPR011047">
    <property type="entry name" value="Quinoprotein_ADH-like_sf"/>
</dbReference>
<dbReference type="EMBL" id="SOCP01000029">
    <property type="protein sequence ID" value="TDV37604.1"/>
    <property type="molecule type" value="Genomic_DNA"/>
</dbReference>
<proteinExistence type="predicted"/>
<comment type="caution">
    <text evidence="3">The sequence shown here is derived from an EMBL/GenBank/DDBJ whole genome shotgun (WGS) entry which is preliminary data.</text>
</comment>
<evidence type="ECO:0000313" key="4">
    <source>
        <dbReference type="Proteomes" id="UP000294927"/>
    </source>
</evidence>
<name>A0A4R7UUA1_9PSEU</name>